<evidence type="ECO:0000313" key="3">
    <source>
        <dbReference type="Proteomes" id="UP000262583"/>
    </source>
</evidence>
<organism evidence="2 3">
    <name type="scientific">Sumerlaea chitinivorans</name>
    <dbReference type="NCBI Taxonomy" id="2250252"/>
    <lineage>
        <taxon>Bacteria</taxon>
        <taxon>Candidatus Sumerlaeota</taxon>
        <taxon>Candidatus Sumerlaeia</taxon>
        <taxon>Candidatus Sumerlaeales</taxon>
        <taxon>Candidatus Sumerlaeaceae</taxon>
        <taxon>Candidatus Sumerlaea</taxon>
    </lineage>
</organism>
<evidence type="ECO:0000256" key="1">
    <source>
        <dbReference type="SAM" id="MobiDB-lite"/>
    </source>
</evidence>
<gene>
    <name evidence="2" type="ORF">BRCON_0310</name>
</gene>
<dbReference type="InterPro" id="IPR007485">
    <property type="entry name" value="LPS_assembly_LptE"/>
</dbReference>
<dbReference type="GO" id="GO:0019867">
    <property type="term" value="C:outer membrane"/>
    <property type="evidence" value="ECO:0007669"/>
    <property type="project" value="InterPro"/>
</dbReference>
<dbReference type="AlphaFoldDB" id="A0A2Z4Y1L5"/>
<evidence type="ECO:0008006" key="4">
    <source>
        <dbReference type="Google" id="ProtNLM"/>
    </source>
</evidence>
<sequence length="225" mass="25781">MSEMEPTMITKQAGQVVKSGLVLLVLCAVTACATVSPPTRTLPEYIKRIYIPEFRNSSRLFGAQADLTLYVNDEFMSDGRLEVVQNERADVRLEGRIKSFRDYSSATSGDRFPLVNVMEMECIVELWDPYDTNRVAPIARYRVPATIQYFSDSRRSIEETQTEARERLLRTMARNIVNTVMYGTPESPKPLEQKAMEKYQQRFGAKKQEPVMTVPRFPKPTPPTR</sequence>
<dbReference type="GO" id="GO:0043165">
    <property type="term" value="P:Gram-negative-bacterium-type cell outer membrane assembly"/>
    <property type="evidence" value="ECO:0007669"/>
    <property type="project" value="InterPro"/>
</dbReference>
<evidence type="ECO:0000313" key="2">
    <source>
        <dbReference type="EMBL" id="AXA35087.1"/>
    </source>
</evidence>
<feature type="region of interest" description="Disordered" evidence="1">
    <location>
        <begin position="201"/>
        <end position="225"/>
    </location>
</feature>
<accession>A0A2Z4Y1L5</accession>
<dbReference type="EMBL" id="CP030759">
    <property type="protein sequence ID" value="AXA35087.1"/>
    <property type="molecule type" value="Genomic_DNA"/>
</dbReference>
<proteinExistence type="predicted"/>
<reference evidence="2 3" key="1">
    <citation type="submission" date="2018-05" db="EMBL/GenBank/DDBJ databases">
        <title>A metagenomic window into the 2 km-deep terrestrial subsurface aquifer revealed taxonomically and functionally diverse microbial community comprising novel uncultured bacterial lineages.</title>
        <authorList>
            <person name="Kadnikov V.V."/>
            <person name="Mardanov A.V."/>
            <person name="Beletsky A.V."/>
            <person name="Banks D."/>
            <person name="Pimenov N.V."/>
            <person name="Frank Y.A."/>
            <person name="Karnachuk O.V."/>
            <person name="Ravin N.V."/>
        </authorList>
    </citation>
    <scope>NUCLEOTIDE SEQUENCE [LARGE SCALE GENOMIC DNA]</scope>
    <source>
        <strain evidence="2">BY</strain>
    </source>
</reference>
<dbReference type="KEGG" id="schv:BRCON_0310"/>
<dbReference type="Pfam" id="PF04390">
    <property type="entry name" value="LptE"/>
    <property type="match status" value="1"/>
</dbReference>
<dbReference type="Proteomes" id="UP000262583">
    <property type="component" value="Chromosome"/>
</dbReference>
<name>A0A2Z4Y1L5_SUMC1</name>
<protein>
    <recommendedName>
        <fullName evidence="4">Lipoprotein</fullName>
    </recommendedName>
</protein>